<accession>A0ABU9BCB3</accession>
<organism evidence="1 2">
    <name type="scientific">Pseudaquabacterium rugosum</name>
    <dbReference type="NCBI Taxonomy" id="2984194"/>
    <lineage>
        <taxon>Bacteria</taxon>
        <taxon>Pseudomonadati</taxon>
        <taxon>Pseudomonadota</taxon>
        <taxon>Betaproteobacteria</taxon>
        <taxon>Burkholderiales</taxon>
        <taxon>Sphaerotilaceae</taxon>
        <taxon>Pseudaquabacterium</taxon>
    </lineage>
</organism>
<keyword evidence="2" id="KW-1185">Reference proteome</keyword>
<comment type="caution">
    <text evidence="1">The sequence shown here is derived from an EMBL/GenBank/DDBJ whole genome shotgun (WGS) entry which is preliminary data.</text>
</comment>
<evidence type="ECO:0000313" key="2">
    <source>
        <dbReference type="Proteomes" id="UP001368500"/>
    </source>
</evidence>
<protein>
    <submittedName>
        <fullName evidence="1">Uncharacterized protein</fullName>
    </submittedName>
</protein>
<name>A0ABU9BCB3_9BURK</name>
<dbReference type="Gene3D" id="3.40.50.880">
    <property type="match status" value="1"/>
</dbReference>
<dbReference type="InterPro" id="IPR011330">
    <property type="entry name" value="Glyco_hydro/deAcase_b/a-brl"/>
</dbReference>
<gene>
    <name evidence="1" type="ORF">AACH11_11630</name>
</gene>
<proteinExistence type="predicted"/>
<dbReference type="SUPFAM" id="SSF88713">
    <property type="entry name" value="Glycoside hydrolase/deacetylase"/>
    <property type="match status" value="1"/>
</dbReference>
<dbReference type="EMBL" id="JBBUTF010000009">
    <property type="protein sequence ID" value="MEK8026612.1"/>
    <property type="molecule type" value="Genomic_DNA"/>
</dbReference>
<dbReference type="InterPro" id="IPR029062">
    <property type="entry name" value="Class_I_gatase-like"/>
</dbReference>
<reference evidence="1 2" key="1">
    <citation type="submission" date="2024-04" db="EMBL/GenBank/DDBJ databases">
        <title>Novel species of the genus Ideonella isolated from streams.</title>
        <authorList>
            <person name="Lu H."/>
        </authorList>
    </citation>
    <scope>NUCLEOTIDE SEQUENCE [LARGE SCALE GENOMIC DNA]</scope>
    <source>
        <strain evidence="1 2">BYS139W</strain>
    </source>
</reference>
<evidence type="ECO:0000313" key="1">
    <source>
        <dbReference type="EMBL" id="MEK8026612.1"/>
    </source>
</evidence>
<sequence>MSISLIGGALRRAPSRLRARLRRAARPLLPALVATLLAALGGVWPAAAGAAGVSAPDTLTLLVPDGADLGAWQAKVWIDSAAEEGLRLQIITDSQLLALGSAAAQKIAGLIVPDSAHLRASEAVIAAVKQYAYTGGRLMLVYDAGALTAAGTFPASGPNRFSDLVGLDYTLWNSGAGAATMVGFGPVVGTRARLDSLQVPPGKYLPYQAPLSLSTTAASTAFVAATAADPGGSTRMADVLRARVGKGADEGSARVRQRRNAEFARLLGLNIEPNPAVRYDRRNTAAWPARSYHVYDRRLLSGAEVDAVLNADGASATERTVSAGTVGDGSLQAISGYGYGALGYYSYVTTGTFPGTVYLSSPEHGLVAGVRGYGSGQVLFVNLPLGYFKAMGTDGMLLHGFLDHFGRDLVGAASMSVQPRAQGGLVYNWHIDDGDDLRVDTQALLDRSTVFRRGPYSLHLTAGPDVISFGDGNGMNLDADSTSQALVRRLAGIKVWSQGKSVPHVLGSHGGWIHDYWGANASETNASEMTWLLQRNFDAIERVTGQRITEYSSPVGNTPTWAVQWLENRGVKAMYLTGDSGSGVVRSWRSGARLTRDLWTMPITPQGRWATFEEFDINGVGDATTGQWLLDLQSFAVNHRTARMFYNHPPGALGHLNPLNAVLTRGDRLQANGRFSWYTMTGLAEFSQKRLQTSWDAGMAWGLAWFSAGNAAGLADQSWLLPKSRYYLPVVISGNGTVQADATNWIVIAEGGTQIRFTALPR</sequence>
<dbReference type="Gene3D" id="3.20.20.370">
    <property type="entry name" value="Glycoside hydrolase/deacetylase"/>
    <property type="match status" value="1"/>
</dbReference>
<dbReference type="Proteomes" id="UP001368500">
    <property type="component" value="Unassembled WGS sequence"/>
</dbReference>
<dbReference type="RefSeq" id="WP_341374397.1">
    <property type="nucleotide sequence ID" value="NZ_JBBUTF010000009.1"/>
</dbReference>